<protein>
    <submittedName>
        <fullName evidence="2">Uncharacterized protein</fullName>
    </submittedName>
</protein>
<dbReference type="Proteomes" id="UP000239504">
    <property type="component" value="Unassembled WGS sequence"/>
</dbReference>
<reference evidence="2 3" key="1">
    <citation type="submission" date="2017-12" db="EMBL/GenBank/DDBJ databases">
        <authorList>
            <person name="Hurst M.R.H."/>
        </authorList>
    </citation>
    <scope>NUCLEOTIDE SEQUENCE [LARGE SCALE GENOMIC DNA]</scope>
    <source>
        <strain evidence="2 3">SY-3-19</strain>
    </source>
</reference>
<gene>
    <name evidence="2" type="ORF">CW354_01735</name>
</gene>
<keyword evidence="1" id="KW-0812">Transmembrane</keyword>
<dbReference type="AlphaFoldDB" id="A0A2S7KAT5"/>
<dbReference type="RefSeq" id="WP_104828313.1">
    <property type="nucleotide sequence ID" value="NZ_PJCH01000001.1"/>
</dbReference>
<name>A0A2S7KAT5_9PROT</name>
<dbReference type="EMBL" id="PJCH01000001">
    <property type="protein sequence ID" value="PQA89611.1"/>
    <property type="molecule type" value="Genomic_DNA"/>
</dbReference>
<proteinExistence type="predicted"/>
<evidence type="ECO:0000256" key="1">
    <source>
        <dbReference type="SAM" id="Phobius"/>
    </source>
</evidence>
<evidence type="ECO:0000313" key="2">
    <source>
        <dbReference type="EMBL" id="PQA89611.1"/>
    </source>
</evidence>
<sequence length="90" mass="9140">MAAFRIIAWVLVAVAIALLGADGVSSLEAGEPVMRSTGMVLSLFGVDGAALVENSPGGVSQAIGTIMGLPLWGVIGVIGVVMTLIFRPME</sequence>
<keyword evidence="3" id="KW-1185">Reference proteome</keyword>
<keyword evidence="1" id="KW-0472">Membrane</keyword>
<accession>A0A2S7KAT5</accession>
<dbReference type="OrthoDB" id="8449222at2"/>
<feature type="transmembrane region" description="Helical" evidence="1">
    <location>
        <begin position="62"/>
        <end position="86"/>
    </location>
</feature>
<organism evidence="2 3">
    <name type="scientific">Hyphococcus luteus</name>
    <dbReference type="NCBI Taxonomy" id="2058213"/>
    <lineage>
        <taxon>Bacteria</taxon>
        <taxon>Pseudomonadati</taxon>
        <taxon>Pseudomonadota</taxon>
        <taxon>Alphaproteobacteria</taxon>
        <taxon>Parvularculales</taxon>
        <taxon>Parvularculaceae</taxon>
        <taxon>Hyphococcus</taxon>
    </lineage>
</organism>
<comment type="caution">
    <text evidence="2">The sequence shown here is derived from an EMBL/GenBank/DDBJ whole genome shotgun (WGS) entry which is preliminary data.</text>
</comment>
<evidence type="ECO:0000313" key="3">
    <source>
        <dbReference type="Proteomes" id="UP000239504"/>
    </source>
</evidence>
<keyword evidence="1" id="KW-1133">Transmembrane helix</keyword>